<evidence type="ECO:0008006" key="2">
    <source>
        <dbReference type="Google" id="ProtNLM"/>
    </source>
</evidence>
<dbReference type="EMBL" id="OQ846916">
    <property type="protein sequence ID" value="WJJ55361.1"/>
    <property type="molecule type" value="Genomic_DNA"/>
</dbReference>
<reference evidence="1" key="1">
    <citation type="submission" date="2023-04" db="EMBL/GenBank/DDBJ databases">
        <title>Characterization and genome study of newly isolated Alicyclobacillus-specific phaga.</title>
        <authorList>
            <person name="Shymialevich D."/>
            <person name="Wojcicki M."/>
            <person name="Srednicka P."/>
            <person name="Swider O."/>
        </authorList>
    </citation>
    <scope>NUCLEOTIDE SEQUENCE</scope>
</reference>
<gene>
    <name evidence="1" type="ORF">QB910_000117</name>
</gene>
<name>A0AAT9V7S2_9CAUD</name>
<sequence>MYNLNKIKSFIVGVRNRHMGFIARAKCDTIAMKVKIA</sequence>
<protein>
    <recommendedName>
        <fullName evidence="2">Transposase</fullName>
    </recommendedName>
</protein>
<proteinExistence type="predicted"/>
<evidence type="ECO:0000313" key="1">
    <source>
        <dbReference type="EMBL" id="WJJ55361.1"/>
    </source>
</evidence>
<organism evidence="1">
    <name type="scientific">Alicyclobacillus phage KKP_3916</name>
    <dbReference type="NCBI Taxonomy" id="3040651"/>
    <lineage>
        <taxon>Viruses</taxon>
        <taxon>Duplodnaviria</taxon>
        <taxon>Heunggongvirae</taxon>
        <taxon>Uroviricota</taxon>
        <taxon>Caudoviricetes</taxon>
    </lineage>
</organism>
<accession>A0AAT9V7S2</accession>